<name>A0AAW6T9B8_9MICO</name>
<sequence length="178" mass="19294">MPEPTGTPPDPRDELSIRTPHSSPSRHRPTSRAFAALTALACCALLAGCALSEGSGLSPTEARDAFLDVIDRTQSVAGGTWERQDDPTPRSCTVPLWAEGQRYPALRLAPAPDGSDERDEIVEEVTQLWRELGYRVEVSSVGGAVELKAHESRFESLILRLSPNGMTLQGESECRPAE</sequence>
<dbReference type="AlphaFoldDB" id="A0AAW6T9B8"/>
<reference evidence="2 3" key="1">
    <citation type="submission" date="2023-04" db="EMBL/GenBank/DDBJ databases">
        <title>Klugiella caeni sp. nov. isolated from the sludge of biochemical tank.</title>
        <authorList>
            <person name="Geng K."/>
        </authorList>
    </citation>
    <scope>NUCLEOTIDE SEQUENCE [LARGE SCALE GENOMIC DNA]</scope>
    <source>
        <strain evidence="2 3">YN-L-19</strain>
    </source>
</reference>
<evidence type="ECO:0000313" key="2">
    <source>
        <dbReference type="EMBL" id="MDI2097742.1"/>
    </source>
</evidence>
<proteinExistence type="predicted"/>
<dbReference type="EMBL" id="JASATX010000001">
    <property type="protein sequence ID" value="MDI2097742.1"/>
    <property type="molecule type" value="Genomic_DNA"/>
</dbReference>
<organism evidence="2 3">
    <name type="scientific">Ruicaihuangia caeni</name>
    <dbReference type="NCBI Taxonomy" id="3042517"/>
    <lineage>
        <taxon>Bacteria</taxon>
        <taxon>Bacillati</taxon>
        <taxon>Actinomycetota</taxon>
        <taxon>Actinomycetes</taxon>
        <taxon>Micrococcales</taxon>
        <taxon>Microbacteriaceae</taxon>
        <taxon>Ruicaihuangia</taxon>
    </lineage>
</organism>
<keyword evidence="3" id="KW-1185">Reference proteome</keyword>
<evidence type="ECO:0000313" key="3">
    <source>
        <dbReference type="Proteomes" id="UP001321506"/>
    </source>
</evidence>
<accession>A0AAW6T9B8</accession>
<dbReference type="Proteomes" id="UP001321506">
    <property type="component" value="Unassembled WGS sequence"/>
</dbReference>
<gene>
    <name evidence="2" type="ORF">QF206_02000</name>
</gene>
<evidence type="ECO:0000256" key="1">
    <source>
        <dbReference type="SAM" id="MobiDB-lite"/>
    </source>
</evidence>
<feature type="region of interest" description="Disordered" evidence="1">
    <location>
        <begin position="1"/>
        <end position="30"/>
    </location>
</feature>
<comment type="caution">
    <text evidence="2">The sequence shown here is derived from an EMBL/GenBank/DDBJ whole genome shotgun (WGS) entry which is preliminary data.</text>
</comment>
<protein>
    <recommendedName>
        <fullName evidence="4">Lipoprotein</fullName>
    </recommendedName>
</protein>
<dbReference type="RefSeq" id="WP_281487522.1">
    <property type="nucleotide sequence ID" value="NZ_JASATX010000001.1"/>
</dbReference>
<evidence type="ECO:0008006" key="4">
    <source>
        <dbReference type="Google" id="ProtNLM"/>
    </source>
</evidence>